<dbReference type="InterPro" id="IPR005303">
    <property type="entry name" value="MOCOS_middle"/>
</dbReference>
<dbReference type="SUPFAM" id="SSF141673">
    <property type="entry name" value="MOSC N-terminal domain-like"/>
    <property type="match status" value="1"/>
</dbReference>
<organism evidence="2">
    <name type="scientific">hydrothermal vent metagenome</name>
    <dbReference type="NCBI Taxonomy" id="652676"/>
    <lineage>
        <taxon>unclassified sequences</taxon>
        <taxon>metagenomes</taxon>
        <taxon>ecological metagenomes</taxon>
    </lineage>
</organism>
<dbReference type="InterPro" id="IPR005302">
    <property type="entry name" value="MoCF_Sase_C"/>
</dbReference>
<dbReference type="PROSITE" id="PS51340">
    <property type="entry name" value="MOSC"/>
    <property type="match status" value="1"/>
</dbReference>
<evidence type="ECO:0000313" key="2">
    <source>
        <dbReference type="EMBL" id="VAW56967.1"/>
    </source>
</evidence>
<protein>
    <submittedName>
        <fullName evidence="2">Flavodoxin reductases (Ferredoxin-NADPH reductases) family 1</fullName>
    </submittedName>
</protein>
<dbReference type="GO" id="GO:0030151">
    <property type="term" value="F:molybdenum ion binding"/>
    <property type="evidence" value="ECO:0007669"/>
    <property type="project" value="InterPro"/>
</dbReference>
<dbReference type="PANTHER" id="PTHR14237">
    <property type="entry name" value="MOLYBDOPTERIN COFACTOR SULFURASE MOSC"/>
    <property type="match status" value="1"/>
</dbReference>
<dbReference type="SUPFAM" id="SSF50800">
    <property type="entry name" value="PK beta-barrel domain-like"/>
    <property type="match status" value="1"/>
</dbReference>
<proteinExistence type="predicted"/>
<reference evidence="2" key="1">
    <citation type="submission" date="2018-06" db="EMBL/GenBank/DDBJ databases">
        <authorList>
            <person name="Zhirakovskaya E."/>
        </authorList>
    </citation>
    <scope>NUCLEOTIDE SEQUENCE</scope>
</reference>
<dbReference type="Pfam" id="PF03473">
    <property type="entry name" value="MOSC"/>
    <property type="match status" value="1"/>
</dbReference>
<dbReference type="GO" id="GO:0030170">
    <property type="term" value="F:pyridoxal phosphate binding"/>
    <property type="evidence" value="ECO:0007669"/>
    <property type="project" value="InterPro"/>
</dbReference>
<sequence>MMNLSQLVIYPIKSTSQISLTSAQISPFGLELDRRWMLVDTNGFMLTQRVLPRMCLITSIIRDSQLIINAPNMSEMTISIQNGKKNALTPVIKATVWKDTCSADDCGDEVAKWFSDFLNTPARLVHFPEEEVRQVDETYANKGDVTAFSDGFPYLLIGQSSLDDLNSRLILNSHSPVKMERFRPNLVISGAEAFAEDRWKKIRIGDVIFNLVKPCSRCPIPNINPQTAEKSPEVINALAAYRKRDNKIFFGQNLLAKGSGSLTVGMPVEILE</sequence>
<dbReference type="Pfam" id="PF03476">
    <property type="entry name" value="MOSC_N"/>
    <property type="match status" value="1"/>
</dbReference>
<evidence type="ECO:0000259" key="1">
    <source>
        <dbReference type="PROSITE" id="PS51340"/>
    </source>
</evidence>
<gene>
    <name evidence="2" type="ORF">MNBD_GAMMA07-2575</name>
</gene>
<dbReference type="InterPro" id="IPR011037">
    <property type="entry name" value="Pyrv_Knase-like_insert_dom_sf"/>
</dbReference>
<accession>A0A3B0X239</accession>
<dbReference type="EMBL" id="UOFF01000311">
    <property type="protein sequence ID" value="VAW56967.1"/>
    <property type="molecule type" value="Genomic_DNA"/>
</dbReference>
<feature type="domain" description="MOSC" evidence="1">
    <location>
        <begin position="122"/>
        <end position="271"/>
    </location>
</feature>
<dbReference type="GO" id="GO:0003824">
    <property type="term" value="F:catalytic activity"/>
    <property type="evidence" value="ECO:0007669"/>
    <property type="project" value="InterPro"/>
</dbReference>
<dbReference type="PANTHER" id="PTHR14237:SF19">
    <property type="entry name" value="MITOCHONDRIAL AMIDOXIME REDUCING COMPONENT 1"/>
    <property type="match status" value="1"/>
</dbReference>
<name>A0A3B0X239_9ZZZZ</name>
<dbReference type="AlphaFoldDB" id="A0A3B0X239"/>